<dbReference type="Proteomes" id="UP001247805">
    <property type="component" value="Unassembled WGS sequence"/>
</dbReference>
<dbReference type="RefSeq" id="WP_316027897.1">
    <property type="nucleotide sequence ID" value="NZ_JAWDIO010000002.1"/>
</dbReference>
<sequence length="172" mass="18936">MKTLFFIAALVGAIYLVLQSPAGQAWLVDSEVVLPAPKKTPRIALDAPTVSPSKNREIEPSQPQNQQQTQIEQLENRIAQLENELINQQIAQQQTLNLPAQELLPEQEQLVSLPSSKGIPIAAENAHPQIPKTANKSSANDTIASNLQRHRQAKLQDIAEKMELSSLQVLVD</sequence>
<proteinExistence type="predicted"/>
<dbReference type="EMBL" id="JAWDIO010000002">
    <property type="protein sequence ID" value="MDU0356413.1"/>
    <property type="molecule type" value="Genomic_DNA"/>
</dbReference>
<evidence type="ECO:0000313" key="3">
    <source>
        <dbReference type="EMBL" id="MDU0356413.1"/>
    </source>
</evidence>
<evidence type="ECO:0000256" key="2">
    <source>
        <dbReference type="SAM" id="SignalP"/>
    </source>
</evidence>
<feature type="region of interest" description="Disordered" evidence="1">
    <location>
        <begin position="44"/>
        <end position="67"/>
    </location>
</feature>
<feature type="chain" id="PRO_5047415618" evidence="2">
    <location>
        <begin position="26"/>
        <end position="172"/>
    </location>
</feature>
<evidence type="ECO:0000313" key="4">
    <source>
        <dbReference type="Proteomes" id="UP001247805"/>
    </source>
</evidence>
<protein>
    <submittedName>
        <fullName evidence="3">DUF2730 domain-containing protein</fullName>
    </submittedName>
</protein>
<gene>
    <name evidence="3" type="ORF">RS130_23195</name>
</gene>
<comment type="caution">
    <text evidence="3">The sequence shown here is derived from an EMBL/GenBank/DDBJ whole genome shotgun (WGS) entry which is preliminary data.</text>
</comment>
<feature type="signal peptide" evidence="2">
    <location>
        <begin position="1"/>
        <end position="25"/>
    </location>
</feature>
<keyword evidence="2" id="KW-0732">Signal</keyword>
<reference evidence="3 4" key="1">
    <citation type="submission" date="2023-10" db="EMBL/GenBank/DDBJ databases">
        <title>Glaciecola aquimarina strain GGW-M5 nov., isolated from a coastal seawater.</title>
        <authorList>
            <person name="Bayburt H."/>
            <person name="Kim J.M."/>
            <person name="Choi B.J."/>
            <person name="Jeon C.O."/>
        </authorList>
    </citation>
    <scope>NUCLEOTIDE SEQUENCE [LARGE SCALE GENOMIC DNA]</scope>
    <source>
        <strain evidence="3 4">KCTC 32108</strain>
    </source>
</reference>
<name>A0ABU3T2E9_9ALTE</name>
<keyword evidence="4" id="KW-1185">Reference proteome</keyword>
<evidence type="ECO:0000256" key="1">
    <source>
        <dbReference type="SAM" id="MobiDB-lite"/>
    </source>
</evidence>
<organism evidence="3 4">
    <name type="scientific">Paraglaciecola aquimarina</name>
    <dbReference type="NCBI Taxonomy" id="1235557"/>
    <lineage>
        <taxon>Bacteria</taxon>
        <taxon>Pseudomonadati</taxon>
        <taxon>Pseudomonadota</taxon>
        <taxon>Gammaproteobacteria</taxon>
        <taxon>Alteromonadales</taxon>
        <taxon>Alteromonadaceae</taxon>
        <taxon>Paraglaciecola</taxon>
    </lineage>
</organism>
<accession>A0ABU3T2E9</accession>